<keyword evidence="7" id="KW-1185">Reference proteome</keyword>
<dbReference type="Pfam" id="PF13304">
    <property type="entry name" value="AAA_21"/>
    <property type="match status" value="1"/>
</dbReference>
<evidence type="ECO:0000256" key="3">
    <source>
        <dbReference type="ARBA" id="ARBA00013368"/>
    </source>
</evidence>
<comment type="similarity">
    <text evidence="1">Belongs to the SMC family. SbcC subfamily.</text>
</comment>
<dbReference type="RefSeq" id="WP_066469960.1">
    <property type="nucleotide sequence ID" value="NZ_CBCRUZ010000001.1"/>
</dbReference>
<name>A0ABX8SEG9_9ACTN</name>
<feature type="domain" description="ATPase AAA-type core" evidence="4">
    <location>
        <begin position="489"/>
        <end position="637"/>
    </location>
</feature>
<sequence>MGRRRLDADAKLSEDSKLLVLAALEGRTALADLVGFARPEPADSGAATEPVGAFLQQISVGGFRGIGPQARLELAPYPSLTVVSGRNGSGKSSFAEALEVALTGTTYRWHNRAGHWKERWRNLHDGAAPRIEVTLAEEGVGHTKLSVDWPDDAELDAMVTSLQRQGEKKQAGTAGLGWAGPLDTYRPLLTYEELGALLAAEPKVLYDKMSKVLGLEQLTSAVRILDDHRKATAATGTELATTKRRLVAELAESADERATRAGELLGARTPDIAALRRLATGTAPDVGVGSRLRALLRLDVPREPDCAAAATELRAAVEQLAETGTRIDDALQRRSRLIDAAIAVHDHDGDQACPVCRCGRLDATRVAELRAELSATNAELSGLDAARARRSTALTAARSLVGPVPEALRADLPDELAPAAAAVLEAWSAWSAVPEDALALAAHLTTRRRPLAEALATLLQSAERFARDLDEAWSTLAARLAGYADRAEAWQAERPAADQAAAAHKWLKANEIVLKNERVRPIAAEAIRIWSRLRQESNVAIADVTLASSNTRRHVLIAAEVDGADAGALAVMSQGELHALALALFLPRATMSQSPFRFVVLDDPVQAMDPAKVDGLVEVLLELARSRQVIVFSHDDRFASAVRRAPKDVPIKILEIVREAGSTVRAVVTDSPASRYLHDAFGLAKDNGLPEETLRRVLPGLLRMALEAQAREAFFTRELTGGAPHRQVEEDWTAATKTRQRLALGLDDPATIENWLNRQRYRKSALNAANAIHSTFRGDPLVACRDVEKTMSDLAEGRR</sequence>
<dbReference type="Pfam" id="PF13476">
    <property type="entry name" value="AAA_23"/>
    <property type="match status" value="1"/>
</dbReference>
<reference evidence="6" key="1">
    <citation type="submission" date="2021-07" db="EMBL/GenBank/DDBJ databases">
        <title>Candidatus Kaistella beijingensis sp. nov. isolated from a municipal wastewater treatment plant is involved in sludge foaming.</title>
        <authorList>
            <person name="Song Y."/>
            <person name="Liu S.-J."/>
        </authorList>
    </citation>
    <scope>NUCLEOTIDE SEQUENCE</scope>
    <source>
        <strain evidence="6">DSM 43998</strain>
    </source>
</reference>
<protein>
    <recommendedName>
        <fullName evidence="3">Nuclease SbcCD subunit C</fullName>
    </recommendedName>
</protein>
<dbReference type="SUPFAM" id="SSF52540">
    <property type="entry name" value="P-loop containing nucleoside triphosphate hydrolases"/>
    <property type="match status" value="1"/>
</dbReference>
<evidence type="ECO:0000313" key="7">
    <source>
        <dbReference type="Proteomes" id="UP000887023"/>
    </source>
</evidence>
<accession>A0ABX8SEG9</accession>
<gene>
    <name evidence="6" type="ORF">KV203_09820</name>
</gene>
<evidence type="ECO:0000256" key="2">
    <source>
        <dbReference type="ARBA" id="ARBA00011322"/>
    </source>
</evidence>
<evidence type="ECO:0000313" key="6">
    <source>
        <dbReference type="EMBL" id="QXQ15552.1"/>
    </source>
</evidence>
<evidence type="ECO:0000259" key="5">
    <source>
        <dbReference type="Pfam" id="PF13476"/>
    </source>
</evidence>
<dbReference type="Proteomes" id="UP000887023">
    <property type="component" value="Chromosome"/>
</dbReference>
<dbReference type="Gene3D" id="3.40.50.300">
    <property type="entry name" value="P-loop containing nucleotide triphosphate hydrolases"/>
    <property type="match status" value="2"/>
</dbReference>
<organism evidence="6 7">
    <name type="scientific">Skermania pinensis</name>
    <dbReference type="NCBI Taxonomy" id="39122"/>
    <lineage>
        <taxon>Bacteria</taxon>
        <taxon>Bacillati</taxon>
        <taxon>Actinomycetota</taxon>
        <taxon>Actinomycetes</taxon>
        <taxon>Mycobacteriales</taxon>
        <taxon>Gordoniaceae</taxon>
        <taxon>Skermania</taxon>
    </lineage>
</organism>
<dbReference type="PANTHER" id="PTHR32114:SF2">
    <property type="entry name" value="ABC TRANSPORTER ABCH.3"/>
    <property type="match status" value="1"/>
</dbReference>
<proteinExistence type="inferred from homology"/>
<dbReference type="InterPro" id="IPR003959">
    <property type="entry name" value="ATPase_AAA_core"/>
</dbReference>
<evidence type="ECO:0000259" key="4">
    <source>
        <dbReference type="Pfam" id="PF13304"/>
    </source>
</evidence>
<dbReference type="InterPro" id="IPR027417">
    <property type="entry name" value="P-loop_NTPase"/>
</dbReference>
<dbReference type="PANTHER" id="PTHR32114">
    <property type="entry name" value="ABC TRANSPORTER ABCH.3"/>
    <property type="match status" value="1"/>
</dbReference>
<feature type="domain" description="Rad50/SbcC-type AAA" evidence="5">
    <location>
        <begin position="58"/>
        <end position="113"/>
    </location>
</feature>
<evidence type="ECO:0000256" key="1">
    <source>
        <dbReference type="ARBA" id="ARBA00006930"/>
    </source>
</evidence>
<dbReference type="EMBL" id="CP079105">
    <property type="protein sequence ID" value="QXQ15552.1"/>
    <property type="molecule type" value="Genomic_DNA"/>
</dbReference>
<dbReference type="InterPro" id="IPR038729">
    <property type="entry name" value="Rad50/SbcC_AAA"/>
</dbReference>
<comment type="subunit">
    <text evidence="2">Heterodimer of SbcC and SbcD.</text>
</comment>